<organism evidence="5">
    <name type="scientific">Triticum aestivum</name>
    <name type="common">Wheat</name>
    <dbReference type="NCBI Taxonomy" id="4565"/>
    <lineage>
        <taxon>Eukaryota</taxon>
        <taxon>Viridiplantae</taxon>
        <taxon>Streptophyta</taxon>
        <taxon>Embryophyta</taxon>
        <taxon>Tracheophyta</taxon>
        <taxon>Spermatophyta</taxon>
        <taxon>Magnoliopsida</taxon>
        <taxon>Liliopsida</taxon>
        <taxon>Poales</taxon>
        <taxon>Poaceae</taxon>
        <taxon>BOP clade</taxon>
        <taxon>Pooideae</taxon>
        <taxon>Triticodae</taxon>
        <taxon>Triticeae</taxon>
        <taxon>Triticinae</taxon>
        <taxon>Triticum</taxon>
    </lineage>
</organism>
<dbReference type="SUPFAM" id="SSF52540">
    <property type="entry name" value="P-loop containing nucleoside triphosphate hydrolases"/>
    <property type="match status" value="1"/>
</dbReference>
<dbReference type="Gene3D" id="3.40.50.300">
    <property type="entry name" value="P-loop containing nucleotide triphosphate hydrolases"/>
    <property type="match status" value="1"/>
</dbReference>
<dbReference type="AlphaFoldDB" id="A0A080YTR0"/>
<protein>
    <recommendedName>
        <fullName evidence="4">Tr-type G domain-containing protein</fullName>
    </recommendedName>
</protein>
<sequence>MSNATVDEKVLGECLNKMPRALLQSDVSWQASQNTGSGSSTSLGSLFDSDVEENSAPSVPTIEADRDTEELDSFSKKRSYLLSKMSFSKQEVDMAVSELGECASIDQLVNWIVTAQEATTEKEATEMNKRSFKYAWVLDQLKAGRERGINIDIAMRKFETTKYYCAVIDAPGHLDFIKTPPLVVSPRMAGPVSTPSLLSLLE</sequence>
<dbReference type="InterPro" id="IPR000795">
    <property type="entry name" value="T_Tr_GTP-bd_dom"/>
</dbReference>
<feature type="compositionally biased region" description="Low complexity" evidence="3">
    <location>
        <begin position="35"/>
        <end position="46"/>
    </location>
</feature>
<evidence type="ECO:0000313" key="5">
    <source>
        <dbReference type="EMBL" id="CDM86742.1"/>
    </source>
</evidence>
<dbReference type="GO" id="GO:0003924">
    <property type="term" value="F:GTPase activity"/>
    <property type="evidence" value="ECO:0007669"/>
    <property type="project" value="InterPro"/>
</dbReference>
<dbReference type="Pfam" id="PF00009">
    <property type="entry name" value="GTP_EFTU"/>
    <property type="match status" value="1"/>
</dbReference>
<keyword evidence="1" id="KW-0547">Nucleotide-binding</keyword>
<dbReference type="ExpressionAtlas" id="A0A080YTR0">
    <property type="expression patterns" value="baseline and differential"/>
</dbReference>
<evidence type="ECO:0000259" key="4">
    <source>
        <dbReference type="Pfam" id="PF00009"/>
    </source>
</evidence>
<evidence type="ECO:0000256" key="2">
    <source>
        <dbReference type="ARBA" id="ARBA00023134"/>
    </source>
</evidence>
<accession>A0A080YTR0</accession>
<dbReference type="HOGENOM" id="CLU_1356812_0_0_1"/>
<reference evidence="5" key="1">
    <citation type="journal article" date="2014" name="Science">
        <title>Structural and functional partitioning of bread wheat chromosome 3B.</title>
        <authorList>
            <person name="Choulet F."/>
            <person name="Alberti A."/>
            <person name="Theil S."/>
            <person name="Glover N."/>
            <person name="Barbe V."/>
            <person name="Daron J."/>
            <person name="Pingault L."/>
            <person name="Sourdille P."/>
            <person name="Couloux A."/>
            <person name="Paux E."/>
            <person name="Leroy P."/>
            <person name="Mangenot S."/>
            <person name="Guilhot N."/>
            <person name="Le Gouis J."/>
            <person name="Balfourier F."/>
            <person name="Alaux M."/>
            <person name="Jamilloux V."/>
            <person name="Poulain J."/>
            <person name="Durand C."/>
            <person name="Bellec A."/>
            <person name="Gaspin C."/>
            <person name="Safar J."/>
            <person name="Dolezel J."/>
            <person name="Rogers J."/>
            <person name="Vandepoele K."/>
            <person name="Aury J.M."/>
            <person name="Mayer K."/>
            <person name="Berges H."/>
            <person name="Quesneville H."/>
            <person name="Wincker P."/>
            <person name="Feuillet C."/>
        </authorList>
    </citation>
    <scope>NUCLEOTIDE SEQUENCE</scope>
</reference>
<dbReference type="InterPro" id="IPR027417">
    <property type="entry name" value="P-loop_NTPase"/>
</dbReference>
<evidence type="ECO:0000256" key="1">
    <source>
        <dbReference type="ARBA" id="ARBA00022741"/>
    </source>
</evidence>
<dbReference type="EMBL" id="HG670306">
    <property type="protein sequence ID" value="CDM86742.1"/>
    <property type="molecule type" value="Genomic_DNA"/>
</dbReference>
<proteinExistence type="predicted"/>
<keyword evidence="2" id="KW-0342">GTP-binding</keyword>
<feature type="domain" description="Tr-type G" evidence="4">
    <location>
        <begin position="120"/>
        <end position="178"/>
    </location>
</feature>
<dbReference type="GO" id="GO:0005525">
    <property type="term" value="F:GTP binding"/>
    <property type="evidence" value="ECO:0007669"/>
    <property type="project" value="UniProtKB-KW"/>
</dbReference>
<name>A0A080YTR0_WHEAT</name>
<dbReference type="PANTHER" id="PTHR23115">
    <property type="entry name" value="TRANSLATION FACTOR"/>
    <property type="match status" value="1"/>
</dbReference>
<dbReference type="InterPro" id="IPR050100">
    <property type="entry name" value="TRAFAC_GTPase_members"/>
</dbReference>
<gene>
    <name evidence="5" type="ORF">TRAES_3BF052700080CFD_c1</name>
</gene>
<evidence type="ECO:0000256" key="3">
    <source>
        <dbReference type="SAM" id="MobiDB-lite"/>
    </source>
</evidence>
<feature type="region of interest" description="Disordered" evidence="3">
    <location>
        <begin position="29"/>
        <end position="58"/>
    </location>
</feature>